<evidence type="ECO:0000313" key="2">
    <source>
        <dbReference type="Proteomes" id="UP000324222"/>
    </source>
</evidence>
<keyword evidence="2" id="KW-1185">Reference proteome</keyword>
<organism evidence="1 2">
    <name type="scientific">Portunus trituberculatus</name>
    <name type="common">Swimming crab</name>
    <name type="synonym">Neptunus trituberculatus</name>
    <dbReference type="NCBI Taxonomy" id="210409"/>
    <lineage>
        <taxon>Eukaryota</taxon>
        <taxon>Metazoa</taxon>
        <taxon>Ecdysozoa</taxon>
        <taxon>Arthropoda</taxon>
        <taxon>Crustacea</taxon>
        <taxon>Multicrustacea</taxon>
        <taxon>Malacostraca</taxon>
        <taxon>Eumalacostraca</taxon>
        <taxon>Eucarida</taxon>
        <taxon>Decapoda</taxon>
        <taxon>Pleocyemata</taxon>
        <taxon>Brachyura</taxon>
        <taxon>Eubrachyura</taxon>
        <taxon>Portunoidea</taxon>
        <taxon>Portunidae</taxon>
        <taxon>Portuninae</taxon>
        <taxon>Portunus</taxon>
    </lineage>
</organism>
<dbReference type="Proteomes" id="UP000324222">
    <property type="component" value="Unassembled WGS sequence"/>
</dbReference>
<accession>A0A5B7DUK9</accession>
<proteinExistence type="predicted"/>
<evidence type="ECO:0000313" key="1">
    <source>
        <dbReference type="EMBL" id="MPC24626.1"/>
    </source>
</evidence>
<dbReference type="OrthoDB" id="73901at2759"/>
<dbReference type="EMBL" id="VSRR010001353">
    <property type="protein sequence ID" value="MPC24626.1"/>
    <property type="molecule type" value="Genomic_DNA"/>
</dbReference>
<reference evidence="1 2" key="1">
    <citation type="submission" date="2019-05" db="EMBL/GenBank/DDBJ databases">
        <title>Another draft genome of Portunus trituberculatus and its Hox gene families provides insights of decapod evolution.</title>
        <authorList>
            <person name="Jeong J.-H."/>
            <person name="Song I."/>
            <person name="Kim S."/>
            <person name="Choi T."/>
            <person name="Kim D."/>
            <person name="Ryu S."/>
            <person name="Kim W."/>
        </authorList>
    </citation>
    <scope>NUCLEOTIDE SEQUENCE [LARGE SCALE GENOMIC DNA]</scope>
    <source>
        <tissue evidence="1">Muscle</tissue>
    </source>
</reference>
<name>A0A5B7DUK9_PORTR</name>
<protein>
    <submittedName>
        <fullName evidence="1">Uncharacterized protein</fullName>
    </submittedName>
</protein>
<comment type="caution">
    <text evidence="1">The sequence shown here is derived from an EMBL/GenBank/DDBJ whole genome shotgun (WGS) entry which is preliminary data.</text>
</comment>
<dbReference type="AlphaFoldDB" id="A0A5B7DUK9"/>
<sequence length="89" mass="10110">MAFYGRELLEKELGIKDDISLKQAAEDVSECSATTQLTRQLTAVLENGAEKEEKSCEHRDDCEKQPIAETHKASKFGNPRIIDRKKREC</sequence>
<gene>
    <name evidence="1" type="ORF">E2C01_017714</name>
</gene>